<dbReference type="EMBL" id="DF977001">
    <property type="protein sequence ID" value="GAQ25220.1"/>
    <property type="molecule type" value="Genomic_DNA"/>
</dbReference>
<protein>
    <submittedName>
        <fullName evidence="2">Uncharacterized conserved protein, DUF362 family</fullName>
    </submittedName>
</protein>
<organism evidence="2">
    <name type="scientific">Tepidanaerobacter syntrophicus</name>
    <dbReference type="NCBI Taxonomy" id="224999"/>
    <lineage>
        <taxon>Bacteria</taxon>
        <taxon>Bacillati</taxon>
        <taxon>Bacillota</taxon>
        <taxon>Clostridia</taxon>
        <taxon>Thermosediminibacterales</taxon>
        <taxon>Tepidanaerobacteraceae</taxon>
        <taxon>Tepidanaerobacter</taxon>
    </lineage>
</organism>
<evidence type="ECO:0000313" key="3">
    <source>
        <dbReference type="Proteomes" id="UP000062160"/>
    </source>
</evidence>
<evidence type="ECO:0000313" key="2">
    <source>
        <dbReference type="EMBL" id="GAQ25220.1"/>
    </source>
</evidence>
<proteinExistence type="predicted"/>
<sequence length="365" mass="40630">MQNMLKDKIYVIYGNKPKEMIFDALSKLKIKNDIKRDALIGIKPNLVVAKPSASGATTSPELVEGTIEYLKSKGFNNILIMEGSWVGDKTSRAFEVCGYTKIAEKYHIPLIDLQKDKYRTCDANGMQINVCEKALEVDYLINMPVLKGHCQTKMTCALKNLKGCIPNSEKRRFHTMGLHKPIAYLNKVLRTDLIIVDGLIGDLNFEEGGNPVQMDRIILGFDPVLVDSYVANLMGYDENEIPYIKIAEGIGVGRCISSKEQVNELNENNNTKKIPYSREIEKLSKYVNEKDACSACYGSLIHALARLDEKGVLRKLKTKVFIGQGYKGEKGEGIGVGNCTRGFTQNVPGCPPTAKDILEVLEKNL</sequence>
<name>A0A0U9HH44_9FIRM</name>
<keyword evidence="3" id="KW-1185">Reference proteome</keyword>
<reference evidence="2" key="1">
    <citation type="journal article" date="2016" name="Genome Announc.">
        <title>Draft Genome Sequence of the Syntrophic Lactate-Degrading Bacterium Tepidanaerobacter syntrophicus JLT.</title>
        <authorList>
            <person name="Matsuura N."/>
            <person name="Ohashi A."/>
            <person name="Tourlousse D.M."/>
            <person name="Sekiguchi Y."/>
        </authorList>
    </citation>
    <scope>NUCLEOTIDE SEQUENCE [LARGE SCALE GENOMIC DNA]</scope>
    <source>
        <strain evidence="2">JL</strain>
    </source>
</reference>
<feature type="domain" description="DUF362" evidence="1">
    <location>
        <begin position="40"/>
        <end position="231"/>
    </location>
</feature>
<dbReference type="Pfam" id="PF04015">
    <property type="entry name" value="DUF362"/>
    <property type="match status" value="1"/>
</dbReference>
<evidence type="ECO:0000259" key="1">
    <source>
        <dbReference type="Pfam" id="PF04015"/>
    </source>
</evidence>
<dbReference type="InterPro" id="IPR007160">
    <property type="entry name" value="DUF362"/>
</dbReference>
<dbReference type="AlphaFoldDB" id="A0A0U9HH44"/>
<dbReference type="STRING" id="224999.GCA_001485475_01235"/>
<accession>A0A0U9HH44</accession>
<dbReference type="Proteomes" id="UP000062160">
    <property type="component" value="Unassembled WGS sequence"/>
</dbReference>
<gene>
    <name evidence="2" type="ORF">TSYNT_7238</name>
</gene>